<sequence>MLHFAHRSMFAPKSDSSLECLWRWDRWVIAVARVGRRRVGGHVVERASQGCASRVRLGWVCIEGGRISLCFLLLPLSHQLLGRVTMEEPTGVPELLVCCQCRWRMRLRGCALVGTHLRVAFGEFSCCLCLVWIDQRVCSTPDHWDQRLLPPLSEMKPHSGVVGAPGSAWSNIKAESPSERMRASRVQVQSTFLVSDAGRVKKGRRGESKSTGIYTQERSSDVVRAHDR</sequence>
<proteinExistence type="predicted"/>
<protein>
    <submittedName>
        <fullName evidence="2">Uncharacterized protein</fullName>
    </submittedName>
</protein>
<name>A0AAD9FT12_PAPLA</name>
<gene>
    <name evidence="2" type="ORF">DB88DRAFT_484724</name>
</gene>
<keyword evidence="3" id="KW-1185">Reference proteome</keyword>
<comment type="caution">
    <text evidence="2">The sequence shown here is derived from an EMBL/GenBank/DDBJ whole genome shotgun (WGS) entry which is preliminary data.</text>
</comment>
<accession>A0AAD9FT12</accession>
<dbReference type="EMBL" id="JAODAN010000003">
    <property type="protein sequence ID" value="KAK1925678.1"/>
    <property type="molecule type" value="Genomic_DNA"/>
</dbReference>
<feature type="region of interest" description="Disordered" evidence="1">
    <location>
        <begin position="197"/>
        <end position="228"/>
    </location>
</feature>
<evidence type="ECO:0000256" key="1">
    <source>
        <dbReference type="SAM" id="MobiDB-lite"/>
    </source>
</evidence>
<dbReference type="AlphaFoldDB" id="A0AAD9FT12"/>
<evidence type="ECO:0000313" key="2">
    <source>
        <dbReference type="EMBL" id="KAK1925678.1"/>
    </source>
</evidence>
<reference evidence="2" key="1">
    <citation type="submission" date="2023-02" db="EMBL/GenBank/DDBJ databases">
        <title>Identification and recombinant expression of a fungal hydrolase from Papiliotrema laurentii that hydrolyzes apple cutin and clears colloidal polyester polyurethane.</title>
        <authorList>
            <consortium name="DOE Joint Genome Institute"/>
            <person name="Roman V.A."/>
            <person name="Bojanowski C."/>
            <person name="Crable B.R."/>
            <person name="Wagner D.N."/>
            <person name="Hung C.S."/>
            <person name="Nadeau L.J."/>
            <person name="Schratz L."/>
            <person name="Haridas S."/>
            <person name="Pangilinan J."/>
            <person name="Lipzen A."/>
            <person name="Na H."/>
            <person name="Yan M."/>
            <person name="Ng V."/>
            <person name="Grigoriev I.V."/>
            <person name="Spatafora J.W."/>
            <person name="Barlow D."/>
            <person name="Biffinger J."/>
            <person name="Kelley-Loughnane N."/>
            <person name="Varaljay V.A."/>
            <person name="Crookes-Goodson W.J."/>
        </authorList>
    </citation>
    <scope>NUCLEOTIDE SEQUENCE</scope>
    <source>
        <strain evidence="2">5307AH</strain>
    </source>
</reference>
<feature type="compositionally biased region" description="Basic and acidic residues" evidence="1">
    <location>
        <begin position="218"/>
        <end position="228"/>
    </location>
</feature>
<dbReference type="Proteomes" id="UP001182556">
    <property type="component" value="Unassembled WGS sequence"/>
</dbReference>
<evidence type="ECO:0000313" key="3">
    <source>
        <dbReference type="Proteomes" id="UP001182556"/>
    </source>
</evidence>
<organism evidence="2 3">
    <name type="scientific">Papiliotrema laurentii</name>
    <name type="common">Cryptococcus laurentii</name>
    <dbReference type="NCBI Taxonomy" id="5418"/>
    <lineage>
        <taxon>Eukaryota</taxon>
        <taxon>Fungi</taxon>
        <taxon>Dikarya</taxon>
        <taxon>Basidiomycota</taxon>
        <taxon>Agaricomycotina</taxon>
        <taxon>Tremellomycetes</taxon>
        <taxon>Tremellales</taxon>
        <taxon>Rhynchogastremaceae</taxon>
        <taxon>Papiliotrema</taxon>
    </lineage>
</organism>